<accession>A0A132MWG3</accession>
<organism evidence="8 9">
    <name type="scientific">Carbonactinospora thermoautotrophica</name>
    <dbReference type="NCBI Taxonomy" id="1469144"/>
    <lineage>
        <taxon>Bacteria</taxon>
        <taxon>Bacillati</taxon>
        <taxon>Actinomycetota</taxon>
        <taxon>Actinomycetes</taxon>
        <taxon>Kitasatosporales</taxon>
        <taxon>Carbonactinosporaceae</taxon>
        <taxon>Carbonactinospora</taxon>
    </lineage>
</organism>
<keyword evidence="2" id="KW-1003">Cell membrane</keyword>
<dbReference type="AlphaFoldDB" id="A0A132MWG3"/>
<dbReference type="EMBL" id="LAXD01000001">
    <property type="protein sequence ID" value="KWX02191.1"/>
    <property type="molecule type" value="Genomic_DNA"/>
</dbReference>
<comment type="caution">
    <text evidence="8">The sequence shown here is derived from an EMBL/GenBank/DDBJ whole genome shotgun (WGS) entry which is preliminary data.</text>
</comment>
<evidence type="ECO:0000313" key="9">
    <source>
        <dbReference type="Proteomes" id="UP000070188"/>
    </source>
</evidence>
<evidence type="ECO:0000259" key="7">
    <source>
        <dbReference type="Pfam" id="PF13190"/>
    </source>
</evidence>
<reference evidence="9" key="1">
    <citation type="submission" date="2015-04" db="EMBL/GenBank/DDBJ databases">
        <title>Physiological reanalysis, assessment of diazotrophy, and genome sequences of multiple isolates of Streptomyces thermoautotrophicus.</title>
        <authorList>
            <person name="MacKellar D.C."/>
            <person name="Lieber L."/>
            <person name="Norman J."/>
            <person name="Bolger A."/>
            <person name="Tobin C."/>
            <person name="Murray J.W."/>
            <person name="Chang R."/>
            <person name="Ford T."/>
            <person name="Nguyen P.Q."/>
            <person name="Woodward J."/>
            <person name="Permingeat H."/>
            <person name="Joshi N.S."/>
            <person name="Silver P.A."/>
            <person name="Usadel B."/>
            <person name="Rutherford A.W."/>
            <person name="Friesen M."/>
            <person name="Prell J."/>
        </authorList>
    </citation>
    <scope>NUCLEOTIDE SEQUENCE [LARGE SCALE GENOMIC DNA]</scope>
    <source>
        <strain evidence="9">H1</strain>
    </source>
</reference>
<keyword evidence="4 6" id="KW-1133">Transmembrane helix</keyword>
<dbReference type="Proteomes" id="UP000070188">
    <property type="component" value="Unassembled WGS sequence"/>
</dbReference>
<keyword evidence="5 6" id="KW-0472">Membrane</keyword>
<dbReference type="PATRIC" id="fig|1469144.10.peg.3481"/>
<feature type="transmembrane region" description="Helical" evidence="6">
    <location>
        <begin position="69"/>
        <end position="94"/>
    </location>
</feature>
<dbReference type="STRING" id="1469144.LI90_3233"/>
<evidence type="ECO:0000313" key="8">
    <source>
        <dbReference type="EMBL" id="KWX02191.1"/>
    </source>
</evidence>
<evidence type="ECO:0000256" key="1">
    <source>
        <dbReference type="ARBA" id="ARBA00004236"/>
    </source>
</evidence>
<keyword evidence="3 6" id="KW-0812">Transmembrane</keyword>
<dbReference type="InterPro" id="IPR025937">
    <property type="entry name" value="PDGLE_dom"/>
</dbReference>
<proteinExistence type="predicted"/>
<sequence length="105" mass="11030">MRTRTKAFILAGLLVSLVLAGFVSHFASSDPDGLERVAEDKGFIASAQDHPLGNSPLADYQARGVENPWLSGSLAGVTGVVLTFVVGSGVFWLASRGRRRSAAAE</sequence>
<keyword evidence="9" id="KW-1185">Reference proteome</keyword>
<name>A0A132MWG3_9ACTN</name>
<feature type="domain" description="PDGLE" evidence="7">
    <location>
        <begin position="6"/>
        <end position="95"/>
    </location>
</feature>
<comment type="subcellular location">
    <subcellularLocation>
        <location evidence="1">Cell membrane</location>
    </subcellularLocation>
</comment>
<evidence type="ECO:0000256" key="3">
    <source>
        <dbReference type="ARBA" id="ARBA00022692"/>
    </source>
</evidence>
<protein>
    <submittedName>
        <fullName evidence="8">Substrate-specific component NikM of nickel ECF transporter</fullName>
    </submittedName>
</protein>
<evidence type="ECO:0000256" key="2">
    <source>
        <dbReference type="ARBA" id="ARBA00022475"/>
    </source>
</evidence>
<evidence type="ECO:0000256" key="4">
    <source>
        <dbReference type="ARBA" id="ARBA00022989"/>
    </source>
</evidence>
<evidence type="ECO:0000256" key="5">
    <source>
        <dbReference type="ARBA" id="ARBA00023136"/>
    </source>
</evidence>
<gene>
    <name evidence="8" type="ORF">LI90_3233</name>
</gene>
<evidence type="ECO:0000256" key="6">
    <source>
        <dbReference type="SAM" id="Phobius"/>
    </source>
</evidence>
<dbReference type="GO" id="GO:0005886">
    <property type="term" value="C:plasma membrane"/>
    <property type="evidence" value="ECO:0007669"/>
    <property type="project" value="UniProtKB-SubCell"/>
</dbReference>
<dbReference type="Pfam" id="PF13190">
    <property type="entry name" value="PDGLE"/>
    <property type="match status" value="1"/>
</dbReference>